<dbReference type="Pfam" id="PF00975">
    <property type="entry name" value="Thioesterase"/>
    <property type="match status" value="1"/>
</dbReference>
<dbReference type="InterPro" id="IPR029058">
    <property type="entry name" value="AB_hydrolase_fold"/>
</dbReference>
<dbReference type="CDD" id="cd05930">
    <property type="entry name" value="A_NRPS"/>
    <property type="match status" value="1"/>
</dbReference>
<feature type="region of interest" description="Disordered" evidence="4">
    <location>
        <begin position="1"/>
        <end position="40"/>
    </location>
</feature>
<evidence type="ECO:0000313" key="8">
    <source>
        <dbReference type="Proteomes" id="UP001609176"/>
    </source>
</evidence>
<dbReference type="InterPro" id="IPR020806">
    <property type="entry name" value="PKS_PP-bd"/>
</dbReference>
<dbReference type="PANTHER" id="PTHR45527:SF1">
    <property type="entry name" value="FATTY ACID SYNTHASE"/>
    <property type="match status" value="1"/>
</dbReference>
<dbReference type="InterPro" id="IPR001242">
    <property type="entry name" value="Condensation_dom"/>
</dbReference>
<dbReference type="InterPro" id="IPR009081">
    <property type="entry name" value="PP-bd_ACP"/>
</dbReference>
<dbReference type="InterPro" id="IPR000873">
    <property type="entry name" value="AMP-dep_synth/lig_dom"/>
</dbReference>
<dbReference type="Gene3D" id="2.30.38.10">
    <property type="entry name" value="Luciferase, Domain 3"/>
    <property type="match status" value="2"/>
</dbReference>
<comment type="cofactor">
    <cofactor evidence="1">
        <name>pantetheine 4'-phosphate</name>
        <dbReference type="ChEBI" id="CHEBI:47942"/>
    </cofactor>
</comment>
<dbReference type="Gene3D" id="3.30.300.30">
    <property type="match status" value="2"/>
</dbReference>
<gene>
    <name evidence="7" type="ORF">ACHIPV_04695</name>
    <name evidence="6" type="ORF">ACHIRB_07335</name>
</gene>
<dbReference type="InterPro" id="IPR025110">
    <property type="entry name" value="AMP-bd_C"/>
</dbReference>
<evidence type="ECO:0000313" key="9">
    <source>
        <dbReference type="Proteomes" id="UP001609219"/>
    </source>
</evidence>
<dbReference type="SUPFAM" id="SSF52777">
    <property type="entry name" value="CoA-dependent acyltransferases"/>
    <property type="match status" value="2"/>
</dbReference>
<dbReference type="SMART" id="SM00824">
    <property type="entry name" value="PKS_TE"/>
    <property type="match status" value="1"/>
</dbReference>
<dbReference type="PROSITE" id="PS00455">
    <property type="entry name" value="AMP_BINDING"/>
    <property type="match status" value="2"/>
</dbReference>
<dbReference type="Pfam" id="PF00668">
    <property type="entry name" value="Condensation"/>
    <property type="match status" value="1"/>
</dbReference>
<keyword evidence="9" id="KW-1185">Reference proteome</keyword>
<keyword evidence="3" id="KW-0597">Phosphoprotein</keyword>
<protein>
    <submittedName>
        <fullName evidence="7">Amino acid adenylation domain-containing protein</fullName>
    </submittedName>
</protein>
<dbReference type="InterPro" id="IPR020845">
    <property type="entry name" value="AMP-binding_CS"/>
</dbReference>
<dbReference type="SUPFAM" id="SSF56801">
    <property type="entry name" value="Acetyl-CoA synthetase-like"/>
    <property type="match status" value="2"/>
</dbReference>
<dbReference type="InterPro" id="IPR045851">
    <property type="entry name" value="AMP-bd_C_sf"/>
</dbReference>
<feature type="domain" description="Carrier" evidence="5">
    <location>
        <begin position="568"/>
        <end position="643"/>
    </location>
</feature>
<dbReference type="PROSITE" id="PS00012">
    <property type="entry name" value="PHOSPHOPANTETHEINE"/>
    <property type="match status" value="2"/>
</dbReference>
<dbReference type="SUPFAM" id="SSF53474">
    <property type="entry name" value="alpha/beta-Hydrolases"/>
    <property type="match status" value="1"/>
</dbReference>
<dbReference type="InterPro" id="IPR010071">
    <property type="entry name" value="AA_adenyl_dom"/>
</dbReference>
<organism evidence="7 8">
    <name type="scientific">Antrihabitans spumae</name>
    <dbReference type="NCBI Taxonomy" id="3373370"/>
    <lineage>
        <taxon>Bacteria</taxon>
        <taxon>Bacillati</taxon>
        <taxon>Actinomycetota</taxon>
        <taxon>Actinomycetes</taxon>
        <taxon>Mycobacteriales</taxon>
        <taxon>Nocardiaceae</taxon>
        <taxon>Antrihabitans</taxon>
    </lineage>
</organism>
<sequence>MTLEPGAASAHHTPTPPTEGPRRRETAGGRRPRPVRRGRTRTVTLPQLLAAAVEIDPAAIALSLAGRDLSYAELDRWSSRVARVLIARGVGPENLVAIGIPRSIESVVAVWAVAKSGAGFVPVDPNYPAERVAHMVEDSRVRVGVTVEASLDSLPAGVGWLVLDDPALEAELATVSAEAVSYSDRLAPLRAEHPAYVIYTSGSTGKPKGVTVTQAGLATFCEEQRERYGVTAADRTLHFASPSFDASMLELLLAVGAGATMIIVPTDVYGGTELADLLRRERVTHAFVTPAALASVDPTGLDDLRVVIAGGEACPPELVARWSVPIGAEATPAQATPAHATQRAFHNGYGPTETTIMSNISSPLRPGEAITIGSAIREMRASVLDARLHPVPVGVAGEMYLSGVQLARGYHARPGLTAQRFVANPFGDPGDRLYRTGDIVRQTESGELEYLGRNDHQVKVRGFRIELGEIDTALTAHPSVQFAVTRAWAQQDRTDSAVGATILASYVLASDGAEVDPAKLADFVARTLPAHMVPAAIVVLDSIPLTPVGKLDRTALPRPAFEQRRYRAPQSPLEELVATIFGQVLGSDRVGRDDDFFELGGNSLNATQVATRLGSALGTSIPARVLFEAPTVTAMAAAVAPLKSGGTPQLTARTRPDRLPLSYAQQRYWFLNQFDTASAVDNIPIALRITGQLDIAAFRAAVADVVARHESLRTYYPGDDSGPYQVIVPAAEAVPTIEVEDVPEAELTARLLAVAAHSFDVSMHIPLQVNVFRVGADHVAAFVVHHIAADGSSIAPFANDLAVAYAFRAQDTAPQWTPLSIQYADYALWQRDALGADDDPDSLTTRQIEYWKSALADLPQQLDLPSDRPRGTRQSFRGAAVRFSLDDGLHRQLLTLAKGSGATLFMVMHSAFAVLLARMSGVDDVAVGTPIAGRGEEALDELIGMFVNTLVLRTVVDGGESFDDLLARVRETDLQAYAHADVPFERLVEALKPPRSTNRNPLYQIGFSFQNFAVKSVELPGLAVAPIDLDAHLAKTDLQLTVADLHDAAGEPTSIELEFSYATDLFDESTVVEFGERYRRILAAVVADAGAPVGHIDLMDDTERHRSLVEWNSTERATDRSATLVTLLDAQVAATPNAVAVVVDTVDAQPETLTYSELDRKVNRLARYLIEIGVGPESTVGLALGRGEELIVAMYAVTKAGGAYVPLATDQPRQRIDYQLATVEPVCVLTTAADDFAPPTGIRTVVLEELDTSTYADGPVLDVERIGALTPESLAYVVFTSGSTGRPKGVAITHGAIVNQLQWKRAEYELDSSDAILVKTAATFDLSVWEYWSATTSGGRMVLAARGMQRDPSYVNAVIDRHHVTVLHAVPTMLDALLIDSDGLLPASLRNVLVIGETMPAALAQRFRARNDGTLVNLYGPTEAAVSVTSHIVSDTDDTAVPIGAPEWNTQVFVLDSRLNPVPAGVAGELYLGGSQLARGYYGRPFLTAERYVANPYGPAGSRLYRTGDVVSWSSAGELEYVGRSDCQVKVHGFRIELGEIEQTLLRLNDIAQVAVVTHHTERSGAQLIGYVVPTAGSSIEASGLRSRLARELPPHMVPSASVILDELPLTAHGKLDRNALPAPGVQTTPYRAPQTLVEQTVAAVFAELLEREQVGLDDDFFELGGHSLLAAQARRRLSRALGTEVALQWFFSHRTVGDLAARVCDWQGADDDAAMLRVVVPLGQPSNRPPLFCIHPISGLAWAYAGLVPYVGRTHQVYGLQSPAILEASASTTSIDALAARYVTEIRRIQPRGPYQLMGWSLGGVIAHAIAAKLQAAGAEVASLTLVDSVRETDPDVVRADVTATARQFGVTLDQAKTEVEELGGLESGQVRRLLSSALDSAVAMAHHRPARFDGDVTFFSAARDHPNAADAAATWQPYVAGRITNIDVPVRHGEMMTPAALEVLGPVLADALTAAVAAQRVVV</sequence>
<dbReference type="Proteomes" id="UP001609219">
    <property type="component" value="Unassembled WGS sequence"/>
</dbReference>
<dbReference type="EMBL" id="JBIMSN010000026">
    <property type="protein sequence ID" value="MFH5228390.1"/>
    <property type="molecule type" value="Genomic_DNA"/>
</dbReference>
<dbReference type="Pfam" id="PF13193">
    <property type="entry name" value="AMP-binding_C"/>
    <property type="match status" value="2"/>
</dbReference>
<evidence type="ECO:0000259" key="5">
    <source>
        <dbReference type="PROSITE" id="PS50075"/>
    </source>
</evidence>
<dbReference type="CDD" id="cd19540">
    <property type="entry name" value="LCL_NRPS-like"/>
    <property type="match status" value="1"/>
</dbReference>
<dbReference type="SUPFAM" id="SSF47336">
    <property type="entry name" value="ACP-like"/>
    <property type="match status" value="2"/>
</dbReference>
<evidence type="ECO:0000313" key="6">
    <source>
        <dbReference type="EMBL" id="MFH5228390.1"/>
    </source>
</evidence>
<feature type="compositionally biased region" description="Basic residues" evidence="4">
    <location>
        <begin position="30"/>
        <end position="40"/>
    </location>
</feature>
<dbReference type="PROSITE" id="PS50075">
    <property type="entry name" value="CARRIER"/>
    <property type="match status" value="2"/>
</dbReference>
<dbReference type="Gene3D" id="1.10.1200.10">
    <property type="entry name" value="ACP-like"/>
    <property type="match status" value="1"/>
</dbReference>
<dbReference type="Gene3D" id="3.30.559.10">
    <property type="entry name" value="Chloramphenicol acetyltransferase-like domain"/>
    <property type="match status" value="1"/>
</dbReference>
<evidence type="ECO:0000256" key="3">
    <source>
        <dbReference type="ARBA" id="ARBA00022553"/>
    </source>
</evidence>
<dbReference type="Proteomes" id="UP001609176">
    <property type="component" value="Unassembled WGS sequence"/>
</dbReference>
<dbReference type="InterPro" id="IPR023213">
    <property type="entry name" value="CAT-like_dom_sf"/>
</dbReference>
<dbReference type="EMBL" id="JBIMSP010000005">
    <property type="protein sequence ID" value="MFH5241183.1"/>
    <property type="molecule type" value="Genomic_DNA"/>
</dbReference>
<dbReference type="InterPro" id="IPR006162">
    <property type="entry name" value="Ppantetheine_attach_site"/>
</dbReference>
<dbReference type="RefSeq" id="WP_395123654.1">
    <property type="nucleotide sequence ID" value="NZ_JBIMSN010000026.1"/>
</dbReference>
<name>A0ABW7KFJ2_9NOCA</name>
<dbReference type="Gene3D" id="3.40.50.1820">
    <property type="entry name" value="alpha/beta hydrolase"/>
    <property type="match status" value="1"/>
</dbReference>
<dbReference type="InterPro" id="IPR020802">
    <property type="entry name" value="TesA-like"/>
</dbReference>
<dbReference type="Gene3D" id="3.40.50.980">
    <property type="match status" value="4"/>
</dbReference>
<proteinExistence type="predicted"/>
<comment type="caution">
    <text evidence="7">The sequence shown here is derived from an EMBL/GenBank/DDBJ whole genome shotgun (WGS) entry which is preliminary data.</text>
</comment>
<dbReference type="Pfam" id="PF00550">
    <property type="entry name" value="PP-binding"/>
    <property type="match status" value="2"/>
</dbReference>
<keyword evidence="2" id="KW-0596">Phosphopantetheine</keyword>
<evidence type="ECO:0000256" key="1">
    <source>
        <dbReference type="ARBA" id="ARBA00001957"/>
    </source>
</evidence>
<dbReference type="PANTHER" id="PTHR45527">
    <property type="entry name" value="NONRIBOSOMAL PEPTIDE SYNTHETASE"/>
    <property type="match status" value="1"/>
</dbReference>
<feature type="domain" description="Carrier" evidence="5">
    <location>
        <begin position="1633"/>
        <end position="1708"/>
    </location>
</feature>
<dbReference type="NCBIfam" id="TIGR01733">
    <property type="entry name" value="AA-adenyl-dom"/>
    <property type="match status" value="2"/>
</dbReference>
<dbReference type="SMART" id="SM00823">
    <property type="entry name" value="PKS_PP"/>
    <property type="match status" value="2"/>
</dbReference>
<evidence type="ECO:0000256" key="2">
    <source>
        <dbReference type="ARBA" id="ARBA00022450"/>
    </source>
</evidence>
<evidence type="ECO:0000313" key="7">
    <source>
        <dbReference type="EMBL" id="MFH5241183.1"/>
    </source>
</evidence>
<reference evidence="8 9" key="1">
    <citation type="submission" date="2024-10" db="EMBL/GenBank/DDBJ databases">
        <authorList>
            <person name="Riesco R."/>
        </authorList>
    </citation>
    <scope>NUCLEOTIDE SEQUENCE [LARGE SCALE GENOMIC DNA]</scope>
    <source>
        <strain evidence="7 8">NCIMB 15448</strain>
        <strain evidence="6 9">NCIMB 15450</strain>
    </source>
</reference>
<dbReference type="InterPro" id="IPR036736">
    <property type="entry name" value="ACP-like_sf"/>
</dbReference>
<dbReference type="InterPro" id="IPR001031">
    <property type="entry name" value="Thioesterase"/>
</dbReference>
<accession>A0ABW7KFJ2</accession>
<evidence type="ECO:0000256" key="4">
    <source>
        <dbReference type="SAM" id="MobiDB-lite"/>
    </source>
</evidence>
<dbReference type="Pfam" id="PF00501">
    <property type="entry name" value="AMP-binding"/>
    <property type="match status" value="2"/>
</dbReference>
<dbReference type="Gene3D" id="3.30.559.30">
    <property type="entry name" value="Nonribosomal peptide synthetase, condensation domain"/>
    <property type="match status" value="1"/>
</dbReference>